<dbReference type="InParanoid" id="A0A1Z5KI13"/>
<dbReference type="SMART" id="SM00320">
    <property type="entry name" value="WD40"/>
    <property type="match status" value="7"/>
</dbReference>
<evidence type="ECO:0000256" key="5">
    <source>
        <dbReference type="SAM" id="MobiDB-lite"/>
    </source>
</evidence>
<gene>
    <name evidence="6" type="ORF">FisN_8Hh333</name>
</gene>
<feature type="repeat" description="WD" evidence="3">
    <location>
        <begin position="333"/>
        <end position="374"/>
    </location>
</feature>
<dbReference type="PROSITE" id="PS50082">
    <property type="entry name" value="WD_REPEATS_2"/>
    <property type="match status" value="3"/>
</dbReference>
<organism evidence="6 7">
    <name type="scientific">Fistulifera solaris</name>
    <name type="common">Oleaginous diatom</name>
    <dbReference type="NCBI Taxonomy" id="1519565"/>
    <lineage>
        <taxon>Eukaryota</taxon>
        <taxon>Sar</taxon>
        <taxon>Stramenopiles</taxon>
        <taxon>Ochrophyta</taxon>
        <taxon>Bacillariophyta</taxon>
        <taxon>Bacillariophyceae</taxon>
        <taxon>Bacillariophycidae</taxon>
        <taxon>Naviculales</taxon>
        <taxon>Naviculaceae</taxon>
        <taxon>Fistulifera</taxon>
    </lineage>
</organism>
<dbReference type="InterPro" id="IPR015943">
    <property type="entry name" value="WD40/YVTN_repeat-like_dom_sf"/>
</dbReference>
<sequence length="544" mass="60633">MEDLYRQLVHRNARETTPFIAIHESNASLLHQVDSLQEKWNHAEREVNSLRQQLRDNSNPATGNTNVAVAAALQNEKRIRDKLEKLQEEFNQKLKVDNEQKALALQTSRDFAELKDLHAAQEKTIVRFEEAKLQSDRLIKHLQNEVENATSNAKLAEQQFDGLKKTIRSLQEENDKLQKENRAYEKNEMLRSYQTQETKQSSWSLFGLGKSSSESKDAAKSANEPPKTDTRKWGNFGVVVPTTPKHIVSSHPGKEGTCVRYDTYGNDLVATCGMDSTVKVWDAGTGALRATLHGSTSYPILSCDVYDNLVAGASTDKTCRVWNVRTQRMLHHLVGHQHKVNCVRLNGSEKSVITASSDRSIKVWDINRTTYRQSTTLRHSSTTNCLDIASDPNTLCSGHMDGAVRGWDLRSGSRCFDFTELHGGGVTSIHFNLANSTEVLTNGLDSCLKLIDVRTGMPLQTFRHKDFVTSQSWSSGVLSPDGKFAVAASNESGALFIWYTNDGSLRAKLDNHQSGVCAIDWNQGGPSGQQVATMDRKGSLILWA</sequence>
<dbReference type="CDD" id="cd00200">
    <property type="entry name" value="WD40"/>
    <property type="match status" value="1"/>
</dbReference>
<proteinExistence type="predicted"/>
<evidence type="ECO:0000313" key="7">
    <source>
        <dbReference type="Proteomes" id="UP000198406"/>
    </source>
</evidence>
<dbReference type="InterPro" id="IPR019775">
    <property type="entry name" value="WD40_repeat_CS"/>
</dbReference>
<dbReference type="Proteomes" id="UP000198406">
    <property type="component" value="Unassembled WGS sequence"/>
</dbReference>
<dbReference type="InterPro" id="IPR020472">
    <property type="entry name" value="WD40_PAC1"/>
</dbReference>
<dbReference type="Gene3D" id="2.130.10.10">
    <property type="entry name" value="YVTN repeat-like/Quinoprotein amine dehydrogenase"/>
    <property type="match status" value="2"/>
</dbReference>
<feature type="repeat" description="WD" evidence="3">
    <location>
        <begin position="266"/>
        <end position="291"/>
    </location>
</feature>
<evidence type="ECO:0000256" key="3">
    <source>
        <dbReference type="PROSITE-ProRule" id="PRU00221"/>
    </source>
</evidence>
<feature type="coiled-coil region" evidence="4">
    <location>
        <begin position="26"/>
        <end position="100"/>
    </location>
</feature>
<evidence type="ECO:0000313" key="6">
    <source>
        <dbReference type="EMBL" id="GAX25765.1"/>
    </source>
</evidence>
<name>A0A1Z5KI13_FISSO</name>
<protein>
    <submittedName>
        <fullName evidence="6">Uncharacterized protein</fullName>
    </submittedName>
</protein>
<dbReference type="InterPro" id="IPR045160">
    <property type="entry name" value="ATG16"/>
</dbReference>
<dbReference type="Pfam" id="PF00400">
    <property type="entry name" value="WD40"/>
    <property type="match status" value="4"/>
</dbReference>
<dbReference type="EMBL" id="BDSP01000231">
    <property type="protein sequence ID" value="GAX25765.1"/>
    <property type="molecule type" value="Genomic_DNA"/>
</dbReference>
<evidence type="ECO:0000256" key="2">
    <source>
        <dbReference type="ARBA" id="ARBA00022737"/>
    </source>
</evidence>
<dbReference type="InterPro" id="IPR036322">
    <property type="entry name" value="WD40_repeat_dom_sf"/>
</dbReference>
<dbReference type="PANTHER" id="PTHR19878">
    <property type="entry name" value="AUTOPHAGY PROTEIN 16-LIKE"/>
    <property type="match status" value="1"/>
</dbReference>
<dbReference type="PROSITE" id="PS50294">
    <property type="entry name" value="WD_REPEATS_REGION"/>
    <property type="match status" value="1"/>
</dbReference>
<keyword evidence="7" id="KW-1185">Reference proteome</keyword>
<dbReference type="PROSITE" id="PS00678">
    <property type="entry name" value="WD_REPEATS_1"/>
    <property type="match status" value="2"/>
</dbReference>
<feature type="repeat" description="WD" evidence="3">
    <location>
        <begin position="376"/>
        <end position="417"/>
    </location>
</feature>
<dbReference type="AlphaFoldDB" id="A0A1Z5KI13"/>
<keyword evidence="4" id="KW-0175">Coiled coil</keyword>
<dbReference type="OrthoDB" id="538223at2759"/>
<dbReference type="InterPro" id="IPR001680">
    <property type="entry name" value="WD40_rpt"/>
</dbReference>
<reference evidence="6 7" key="1">
    <citation type="journal article" date="2015" name="Plant Cell">
        <title>Oil accumulation by the oleaginous diatom Fistulifera solaris as revealed by the genome and transcriptome.</title>
        <authorList>
            <person name="Tanaka T."/>
            <person name="Maeda Y."/>
            <person name="Veluchamy A."/>
            <person name="Tanaka M."/>
            <person name="Abida H."/>
            <person name="Marechal E."/>
            <person name="Bowler C."/>
            <person name="Muto M."/>
            <person name="Sunaga Y."/>
            <person name="Tanaka M."/>
            <person name="Yoshino T."/>
            <person name="Taniguchi T."/>
            <person name="Fukuda Y."/>
            <person name="Nemoto M."/>
            <person name="Matsumoto M."/>
            <person name="Wong P.S."/>
            <person name="Aburatani S."/>
            <person name="Fujibuchi W."/>
        </authorList>
    </citation>
    <scope>NUCLEOTIDE SEQUENCE [LARGE SCALE GENOMIC DNA]</scope>
    <source>
        <strain evidence="6 7">JPCC DA0580</strain>
    </source>
</reference>
<evidence type="ECO:0000256" key="4">
    <source>
        <dbReference type="SAM" id="Coils"/>
    </source>
</evidence>
<comment type="caution">
    <text evidence="6">The sequence shown here is derived from an EMBL/GenBank/DDBJ whole genome shotgun (WGS) entry which is preliminary data.</text>
</comment>
<keyword evidence="1 3" id="KW-0853">WD repeat</keyword>
<accession>A0A1Z5KI13</accession>
<keyword evidence="2" id="KW-0677">Repeat</keyword>
<dbReference type="GO" id="GO:0000045">
    <property type="term" value="P:autophagosome assembly"/>
    <property type="evidence" value="ECO:0007669"/>
    <property type="project" value="InterPro"/>
</dbReference>
<evidence type="ECO:0000256" key="1">
    <source>
        <dbReference type="ARBA" id="ARBA00022574"/>
    </source>
</evidence>
<feature type="region of interest" description="Disordered" evidence="5">
    <location>
        <begin position="213"/>
        <end position="236"/>
    </location>
</feature>
<feature type="coiled-coil region" evidence="4">
    <location>
        <begin position="139"/>
        <end position="190"/>
    </location>
</feature>
<dbReference type="PANTHER" id="PTHR19878:SF8">
    <property type="entry name" value="AUTOPHAGY-RELATED 16, ISOFORM F"/>
    <property type="match status" value="1"/>
</dbReference>
<dbReference type="SUPFAM" id="SSF50978">
    <property type="entry name" value="WD40 repeat-like"/>
    <property type="match status" value="1"/>
</dbReference>
<dbReference type="PRINTS" id="PR00320">
    <property type="entry name" value="GPROTEINBRPT"/>
</dbReference>